<dbReference type="Proteomes" id="UP000320239">
    <property type="component" value="Unassembled WGS sequence"/>
</dbReference>
<dbReference type="AlphaFoldDB" id="A0A561WLZ4"/>
<sequence length="323" mass="36639">MSRMIWFVYRSPYHGVLGKHVRELPDASVLDWFRRGWDEAAPDSNAWLQAELGVDVYGLHTVFDEVDKRSPPKPESMAELREHLKKHLYVEGRVMVDDHSVRALTDDDEVPLAYFFLDHALVDERPARLAYPVHGRWPLPTHTGTTAGHDDPVTTIAMSQILAADWDTPGTVIRVPGVRLPELAGWLRAADTWPEELTLLRGCIGPDDDLAAALDRMNRWGAWDDEAPDLRGMDGPHEDAHGVVRSVTTRGAGRQVIPGPLGQRRPALSRVEVTEHLAQAVLHMDDDFGYLQLFLFDDVWASEHRYLAKSLRRWFGRSWDPLK</sequence>
<protein>
    <submittedName>
        <fullName evidence="1">Uncharacterized protein</fullName>
    </submittedName>
</protein>
<dbReference type="RefSeq" id="WP_187645982.1">
    <property type="nucleotide sequence ID" value="NZ_BOMX01000132.1"/>
</dbReference>
<keyword evidence="2" id="KW-1185">Reference proteome</keyword>
<gene>
    <name evidence="1" type="ORF">FHX34_1021457</name>
</gene>
<comment type="caution">
    <text evidence="1">The sequence shown here is derived from an EMBL/GenBank/DDBJ whole genome shotgun (WGS) entry which is preliminary data.</text>
</comment>
<reference evidence="1 2" key="1">
    <citation type="submission" date="2019-06" db="EMBL/GenBank/DDBJ databases">
        <title>Sequencing the genomes of 1000 actinobacteria strains.</title>
        <authorList>
            <person name="Klenk H.-P."/>
        </authorList>
    </citation>
    <scope>NUCLEOTIDE SEQUENCE [LARGE SCALE GENOMIC DNA]</scope>
    <source>
        <strain evidence="1 2">DSM 43866</strain>
    </source>
</reference>
<name>A0A561WLZ4_ACTTI</name>
<evidence type="ECO:0000313" key="1">
    <source>
        <dbReference type="EMBL" id="TWG24894.1"/>
    </source>
</evidence>
<accession>A0A561WLZ4</accession>
<proteinExistence type="predicted"/>
<evidence type="ECO:0000313" key="2">
    <source>
        <dbReference type="Proteomes" id="UP000320239"/>
    </source>
</evidence>
<organism evidence="1 2">
    <name type="scientific">Actinoplanes teichomyceticus</name>
    <dbReference type="NCBI Taxonomy" id="1867"/>
    <lineage>
        <taxon>Bacteria</taxon>
        <taxon>Bacillati</taxon>
        <taxon>Actinomycetota</taxon>
        <taxon>Actinomycetes</taxon>
        <taxon>Micromonosporales</taxon>
        <taxon>Micromonosporaceae</taxon>
        <taxon>Actinoplanes</taxon>
    </lineage>
</organism>
<dbReference type="EMBL" id="VIWY01000002">
    <property type="protein sequence ID" value="TWG24894.1"/>
    <property type="molecule type" value="Genomic_DNA"/>
</dbReference>